<proteinExistence type="predicted"/>
<dbReference type="AlphaFoldDB" id="G3P0B5"/>
<protein>
    <submittedName>
        <fullName evidence="2">Uncharacterized protein</fullName>
    </submittedName>
</protein>
<dbReference type="InParanoid" id="G3P0B5"/>
<organism evidence="2">
    <name type="scientific">Gasterosteus aculeatus</name>
    <name type="common">Three-spined stickleback</name>
    <dbReference type="NCBI Taxonomy" id="69293"/>
    <lineage>
        <taxon>Eukaryota</taxon>
        <taxon>Metazoa</taxon>
        <taxon>Chordata</taxon>
        <taxon>Craniata</taxon>
        <taxon>Vertebrata</taxon>
        <taxon>Euteleostomi</taxon>
        <taxon>Actinopterygii</taxon>
        <taxon>Neopterygii</taxon>
        <taxon>Teleostei</taxon>
        <taxon>Neoteleostei</taxon>
        <taxon>Acanthomorphata</taxon>
        <taxon>Eupercaria</taxon>
        <taxon>Perciformes</taxon>
        <taxon>Cottioidei</taxon>
        <taxon>Gasterosteales</taxon>
        <taxon>Gasterosteidae</taxon>
        <taxon>Gasterosteus</taxon>
    </lineage>
</organism>
<sequence length="122" mass="12904">SGSVTRRGSSQSCRRFCRAPSCTWGGGTVHAAPPRRGQTGTCCRTCSCPSPGSRGTAPSCNDWGPPLAEPGPPGSMREGSRAGEPRWRRKERPPGSAVRRRTAGCCWTRSGSWSGRVCRGAV</sequence>
<accession>G3P0B5</accession>
<dbReference type="Ensembl" id="ENSGACT00000011061.1">
    <property type="protein sequence ID" value="ENSGACP00000011038.1"/>
    <property type="gene ID" value="ENSGACG00000008353.1"/>
</dbReference>
<evidence type="ECO:0000313" key="2">
    <source>
        <dbReference type="Ensembl" id="ENSGACP00000011038.1"/>
    </source>
</evidence>
<dbReference type="Bgee" id="ENSGACG00000008353">
    <property type="expression patterns" value="Expressed in spleen and 13 other cell types or tissues"/>
</dbReference>
<name>G3P0B5_GASAC</name>
<reference evidence="2" key="2">
    <citation type="submission" date="2024-04" db="UniProtKB">
        <authorList>
            <consortium name="Ensembl"/>
        </authorList>
    </citation>
    <scope>IDENTIFICATION</scope>
</reference>
<reference evidence="2" key="1">
    <citation type="submission" date="2006-01" db="EMBL/GenBank/DDBJ databases">
        <authorList>
            <person name="Lindblad-Toh K."/>
            <person name="Mauceli E."/>
            <person name="Grabherr M."/>
            <person name="Chang J.L."/>
            <person name="Lander E.S."/>
        </authorList>
    </citation>
    <scope>NUCLEOTIDE SEQUENCE [LARGE SCALE GENOMIC DNA]</scope>
</reference>
<evidence type="ECO:0000256" key="1">
    <source>
        <dbReference type="SAM" id="MobiDB-lite"/>
    </source>
</evidence>
<dbReference type="eggNOG" id="ENOG502STII">
    <property type="taxonomic scope" value="Eukaryota"/>
</dbReference>
<feature type="region of interest" description="Disordered" evidence="1">
    <location>
        <begin position="49"/>
        <end position="99"/>
    </location>
</feature>